<dbReference type="Pfam" id="PF01494">
    <property type="entry name" value="FAD_binding_3"/>
    <property type="match status" value="1"/>
</dbReference>
<keyword evidence="3" id="KW-0274">FAD</keyword>
<dbReference type="OrthoDB" id="420606at2759"/>
<evidence type="ECO:0000313" key="8">
    <source>
        <dbReference type="Proteomes" id="UP000242287"/>
    </source>
</evidence>
<dbReference type="PANTHER" id="PTHR13789:SF306">
    <property type="entry name" value="HYDROXYLASE, PUTATIVE-RELATED"/>
    <property type="match status" value="1"/>
</dbReference>
<evidence type="ECO:0000256" key="3">
    <source>
        <dbReference type="ARBA" id="ARBA00022827"/>
    </source>
</evidence>
<name>A0A2A9NRX0_9AGAR</name>
<dbReference type="SUPFAM" id="SSF51905">
    <property type="entry name" value="FAD/NAD(P)-binding domain"/>
    <property type="match status" value="1"/>
</dbReference>
<keyword evidence="8" id="KW-1185">Reference proteome</keyword>
<gene>
    <name evidence="7" type="ORF">AMATHDRAFT_59738</name>
</gene>
<proteinExistence type="inferred from homology"/>
<evidence type="ECO:0000313" key="7">
    <source>
        <dbReference type="EMBL" id="PFH51061.1"/>
    </source>
</evidence>
<dbReference type="GO" id="GO:0004497">
    <property type="term" value="F:monooxygenase activity"/>
    <property type="evidence" value="ECO:0007669"/>
    <property type="project" value="UniProtKB-KW"/>
</dbReference>
<sequence>MNFGSRNLTAPLGIDFIIVGASLAGLTCAIALRRVGHRVVVLEKDATIGEAAGGCRLPPNLTKILYRWGLESELDKISASSTGLHILQYETGEFLGAHEWNEEMMQDLEGSYLTTTYSAMQKLLYKTALAYGAQVRLGNRVLYVDPTNRIVTLESGDLVEADVIIGADGQHGVCRSIFSDENDEPDMTWNVYRTTIPVRSVLRDPSLSSLFSPEKISRAYHWGGSMRAASSYLLGGTGEIVLHLHTYGDGPRGQQNTVTKEEMKNAVGDIYDPCLLRLIDLAEPPVCLPLCESGSLEEWVHEDGRMVLLGDAAHPMPQGYVQESALCIEDAAVLARLFARLHSKDQIPIFLYAFQELQQTRCEMIQRRAQEKLFLFSDPLNEGTVDERVEEMRERLLSTIVDEDSLWTELVEMFGYDAEDAADEWWIQWGALKKRMDGDVKEFEMVLSNVRIVLEVCYQWCWCLVYSFRNYSKQWQPQHLIQI</sequence>
<dbReference type="PANTHER" id="PTHR13789">
    <property type="entry name" value="MONOOXYGENASE"/>
    <property type="match status" value="1"/>
</dbReference>
<dbReference type="InterPro" id="IPR036188">
    <property type="entry name" value="FAD/NAD-bd_sf"/>
</dbReference>
<dbReference type="GO" id="GO:0071949">
    <property type="term" value="F:FAD binding"/>
    <property type="evidence" value="ECO:0007669"/>
    <property type="project" value="InterPro"/>
</dbReference>
<keyword evidence="2" id="KW-0285">Flavoprotein</keyword>
<evidence type="ECO:0000256" key="5">
    <source>
        <dbReference type="ARBA" id="ARBA00023033"/>
    </source>
</evidence>
<evidence type="ECO:0000259" key="6">
    <source>
        <dbReference type="Pfam" id="PF01494"/>
    </source>
</evidence>
<dbReference type="AlphaFoldDB" id="A0A2A9NRX0"/>
<protein>
    <recommendedName>
        <fullName evidence="6">FAD-binding domain-containing protein</fullName>
    </recommendedName>
</protein>
<dbReference type="Gene3D" id="3.50.50.60">
    <property type="entry name" value="FAD/NAD(P)-binding domain"/>
    <property type="match status" value="1"/>
</dbReference>
<dbReference type="Proteomes" id="UP000242287">
    <property type="component" value="Unassembled WGS sequence"/>
</dbReference>
<organism evidence="7 8">
    <name type="scientific">Amanita thiersii Skay4041</name>
    <dbReference type="NCBI Taxonomy" id="703135"/>
    <lineage>
        <taxon>Eukaryota</taxon>
        <taxon>Fungi</taxon>
        <taxon>Dikarya</taxon>
        <taxon>Basidiomycota</taxon>
        <taxon>Agaricomycotina</taxon>
        <taxon>Agaricomycetes</taxon>
        <taxon>Agaricomycetidae</taxon>
        <taxon>Agaricales</taxon>
        <taxon>Pluteineae</taxon>
        <taxon>Amanitaceae</taxon>
        <taxon>Amanita</taxon>
    </lineage>
</organism>
<keyword evidence="4" id="KW-0560">Oxidoreductase</keyword>
<reference evidence="7 8" key="1">
    <citation type="submission" date="2014-02" db="EMBL/GenBank/DDBJ databases">
        <title>Transposable element dynamics among asymbiotic and ectomycorrhizal Amanita fungi.</title>
        <authorList>
            <consortium name="DOE Joint Genome Institute"/>
            <person name="Hess J."/>
            <person name="Skrede I."/>
            <person name="Wolfe B."/>
            <person name="LaButti K."/>
            <person name="Ohm R.A."/>
            <person name="Grigoriev I.V."/>
            <person name="Pringle A."/>
        </authorList>
    </citation>
    <scope>NUCLEOTIDE SEQUENCE [LARGE SCALE GENOMIC DNA]</scope>
    <source>
        <strain evidence="7 8">SKay4041</strain>
    </source>
</reference>
<dbReference type="PRINTS" id="PR00420">
    <property type="entry name" value="RNGMNOXGNASE"/>
</dbReference>
<feature type="domain" description="FAD-binding" evidence="6">
    <location>
        <begin position="16"/>
        <end position="340"/>
    </location>
</feature>
<evidence type="ECO:0000256" key="1">
    <source>
        <dbReference type="ARBA" id="ARBA00007992"/>
    </source>
</evidence>
<dbReference type="InterPro" id="IPR002938">
    <property type="entry name" value="FAD-bd"/>
</dbReference>
<evidence type="ECO:0000256" key="4">
    <source>
        <dbReference type="ARBA" id="ARBA00023002"/>
    </source>
</evidence>
<evidence type="ECO:0000256" key="2">
    <source>
        <dbReference type="ARBA" id="ARBA00022630"/>
    </source>
</evidence>
<accession>A0A2A9NRX0</accession>
<comment type="similarity">
    <text evidence="1">Belongs to the paxM FAD-dependent monooxygenase family.</text>
</comment>
<dbReference type="InterPro" id="IPR050493">
    <property type="entry name" value="FAD-dep_Monooxygenase_BioMet"/>
</dbReference>
<keyword evidence="5" id="KW-0503">Monooxygenase</keyword>
<dbReference type="EMBL" id="KZ301992">
    <property type="protein sequence ID" value="PFH51061.1"/>
    <property type="molecule type" value="Genomic_DNA"/>
</dbReference>
<dbReference type="STRING" id="703135.A0A2A9NRX0"/>